<comment type="caution">
    <text evidence="2">The sequence shown here is derived from an EMBL/GenBank/DDBJ whole genome shotgun (WGS) entry which is preliminary data.</text>
</comment>
<name>A0AAD5S0A5_9PEZI</name>
<reference evidence="2" key="1">
    <citation type="submission" date="2022-07" db="EMBL/GenBank/DDBJ databases">
        <title>Draft genome sequence of Zalerion maritima ATCC 34329, a (micro)plastics degrading marine fungus.</title>
        <authorList>
            <person name="Paco A."/>
            <person name="Goncalves M.F.M."/>
            <person name="Rocha-Santos T.A.P."/>
            <person name="Alves A."/>
        </authorList>
    </citation>
    <scope>NUCLEOTIDE SEQUENCE</scope>
    <source>
        <strain evidence="2">ATCC 34329</strain>
    </source>
</reference>
<organism evidence="2 3">
    <name type="scientific">Zalerion maritima</name>
    <dbReference type="NCBI Taxonomy" id="339359"/>
    <lineage>
        <taxon>Eukaryota</taxon>
        <taxon>Fungi</taxon>
        <taxon>Dikarya</taxon>
        <taxon>Ascomycota</taxon>
        <taxon>Pezizomycotina</taxon>
        <taxon>Sordariomycetes</taxon>
        <taxon>Lulworthiomycetidae</taxon>
        <taxon>Lulworthiales</taxon>
        <taxon>Lulworthiaceae</taxon>
        <taxon>Zalerion</taxon>
    </lineage>
</organism>
<dbReference type="PANTHER" id="PTHR39214:SF1">
    <property type="entry name" value="MICROBODY (PEROXISOME) BIOGENESIS PROTEIN PEROXIN 8 (EUROFUNG)"/>
    <property type="match status" value="1"/>
</dbReference>
<proteinExistence type="predicted"/>
<evidence type="ECO:0000313" key="3">
    <source>
        <dbReference type="Proteomes" id="UP001201980"/>
    </source>
</evidence>
<dbReference type="AlphaFoldDB" id="A0AAD5S0A5"/>
<sequence>MTRESLLNSTLFEFYAASISDSAQVEKLIGTSSYLLRELNNPHNIEVLTTNICASPIIWSNPDVLFTSKKLLECYLAAARRVIKYRAEEREDADDGQPQVPRLHIDAWLTAIERGLGLKDGVPRRPGPLKLEWKASLIMAGITYGLSVDTRKDSSPDLAPLAQPLVDRLSIWAVELANVVITSPAEYPPAAVQACIIALAVLPLQYIHVGLPIRTEFALPILEAMLGRDGLRDGEVFIPPGDAFAGPGSLISWPASSPGFTAWKGQWGRPVLSLLSQLLWLEVELAKHAPWSELGRFVQAIERMVRFSEGVRRYWEQSVFKEVELTQPGRYLTPDTYENSWKLLDGQLSKLAVAIVAPLKEITGRLLAHRGYLTPDIARQCLLILNNLSFATQGRITSSAFYSFTLAAAVDVLSTSAPHCNQLLQELAPLTQFPLTRMQRVHALFFFTVAESLGSRLPHGVDTTLISQPAMFYVTQEAGAYLHAPDTQTSGIELWESAHVAILALVANTHLAPIDMVEPYLLTLIENYPSLINLTQLVVGFRTLVQVSSPPYALSASFPGLPSVLMEVVHHHALTAPVAQTGYVLAMVEALPFIPHDVLPEWLDVVYHLTGRVTDPMQSRTLDGAFRNTLSQMDPTRSIICCDWWTTGSRPAMVRNNPPGPPGATDLTMSGALGEPSRL</sequence>
<dbReference type="EMBL" id="JAKWBI020000008">
    <property type="protein sequence ID" value="KAJ2906852.1"/>
    <property type="molecule type" value="Genomic_DNA"/>
</dbReference>
<dbReference type="Pfam" id="PF26001">
    <property type="entry name" value="Pex8"/>
    <property type="match status" value="1"/>
</dbReference>
<protein>
    <submittedName>
        <fullName evidence="2">Peroxisomal membrane protein Pex17</fullName>
    </submittedName>
</protein>
<dbReference type="InterPro" id="IPR055334">
    <property type="entry name" value="PEX8-like"/>
</dbReference>
<evidence type="ECO:0000256" key="1">
    <source>
        <dbReference type="SAM" id="MobiDB-lite"/>
    </source>
</evidence>
<feature type="region of interest" description="Disordered" evidence="1">
    <location>
        <begin position="654"/>
        <end position="679"/>
    </location>
</feature>
<dbReference type="Proteomes" id="UP001201980">
    <property type="component" value="Unassembled WGS sequence"/>
</dbReference>
<accession>A0AAD5S0A5</accession>
<keyword evidence="3" id="KW-1185">Reference proteome</keyword>
<gene>
    <name evidence="2" type="ORF">MKZ38_010350</name>
</gene>
<evidence type="ECO:0000313" key="2">
    <source>
        <dbReference type="EMBL" id="KAJ2906852.1"/>
    </source>
</evidence>
<dbReference type="PANTHER" id="PTHR39214">
    <property type="entry name" value="MICROBODY (PEROXISOME) BIOGENESIS PROTEIN PEROXIN 8 (EUROFUNG)"/>
    <property type="match status" value="1"/>
</dbReference>